<reference evidence="2 3" key="1">
    <citation type="submission" date="2018-04" db="EMBL/GenBank/DDBJ databases">
        <title>Genome of Nocardioides gansuensis WSJ-1.</title>
        <authorList>
            <person name="Wu S."/>
            <person name="Wang G."/>
        </authorList>
    </citation>
    <scope>NUCLEOTIDE SEQUENCE [LARGE SCALE GENOMIC DNA]</scope>
    <source>
        <strain evidence="2 3">WSJ-1</strain>
    </source>
</reference>
<evidence type="ECO:0000313" key="2">
    <source>
        <dbReference type="EMBL" id="PVG83401.1"/>
    </source>
</evidence>
<dbReference type="SUPFAM" id="SSF55486">
    <property type="entry name" value="Metalloproteases ('zincins'), catalytic domain"/>
    <property type="match status" value="1"/>
</dbReference>
<dbReference type="AlphaFoldDB" id="A0A2T8FCG2"/>
<feature type="chain" id="PRO_5015713393" description="Peptidase M10 metallopeptidase domain-containing protein" evidence="1">
    <location>
        <begin position="27"/>
        <end position="251"/>
    </location>
</feature>
<sequence>MRITRFAAAAATAALAVTALASPATADHSWGNYHWARTSNPFTLVVADNVTASWDAYLDRSISEWSQSSVLDLVETAGTTNPKRCNPTPGRIEVCNASYGRNGWLGLASINITGGSHITAGTTKLNDTYFSMAQYNTPEQRAHVMCQEIGHAFGLGHTSEDGSSQQTCMDYSQDPNSTSPNAHDYAQLESIYAHLDSTSTVGTSSGKLPRVGEDVSSWGKEIHRSPDDHHSTFVREFGGGNLVVTEVTWAN</sequence>
<accession>A0A2T8FCG2</accession>
<evidence type="ECO:0000256" key="1">
    <source>
        <dbReference type="SAM" id="SignalP"/>
    </source>
</evidence>
<keyword evidence="1" id="KW-0732">Signal</keyword>
<evidence type="ECO:0008006" key="4">
    <source>
        <dbReference type="Google" id="ProtNLM"/>
    </source>
</evidence>
<organism evidence="2 3">
    <name type="scientific">Nocardioides gansuensis</name>
    <dbReference type="NCBI Taxonomy" id="2138300"/>
    <lineage>
        <taxon>Bacteria</taxon>
        <taxon>Bacillati</taxon>
        <taxon>Actinomycetota</taxon>
        <taxon>Actinomycetes</taxon>
        <taxon>Propionibacteriales</taxon>
        <taxon>Nocardioidaceae</taxon>
        <taxon>Nocardioides</taxon>
    </lineage>
</organism>
<dbReference type="InterPro" id="IPR024079">
    <property type="entry name" value="MetalloPept_cat_dom_sf"/>
</dbReference>
<gene>
    <name evidence="2" type="ORF">DDE18_08930</name>
</gene>
<dbReference type="GO" id="GO:0008237">
    <property type="term" value="F:metallopeptidase activity"/>
    <property type="evidence" value="ECO:0007669"/>
    <property type="project" value="InterPro"/>
</dbReference>
<protein>
    <recommendedName>
        <fullName evidence="4">Peptidase M10 metallopeptidase domain-containing protein</fullName>
    </recommendedName>
</protein>
<proteinExistence type="predicted"/>
<dbReference type="Gene3D" id="3.40.390.10">
    <property type="entry name" value="Collagenase (Catalytic Domain)"/>
    <property type="match status" value="1"/>
</dbReference>
<evidence type="ECO:0000313" key="3">
    <source>
        <dbReference type="Proteomes" id="UP000246018"/>
    </source>
</evidence>
<comment type="caution">
    <text evidence="2">The sequence shown here is derived from an EMBL/GenBank/DDBJ whole genome shotgun (WGS) entry which is preliminary data.</text>
</comment>
<feature type="signal peptide" evidence="1">
    <location>
        <begin position="1"/>
        <end position="26"/>
    </location>
</feature>
<dbReference type="OrthoDB" id="7594344at2"/>
<name>A0A2T8FCG2_9ACTN</name>
<dbReference type="RefSeq" id="WP_116571880.1">
    <property type="nucleotide sequence ID" value="NZ_QDGZ01000003.1"/>
</dbReference>
<keyword evidence="3" id="KW-1185">Reference proteome</keyword>
<dbReference type="EMBL" id="QDGZ01000003">
    <property type="protein sequence ID" value="PVG83401.1"/>
    <property type="molecule type" value="Genomic_DNA"/>
</dbReference>
<dbReference type="Proteomes" id="UP000246018">
    <property type="component" value="Unassembled WGS sequence"/>
</dbReference>